<name>A0A941BL03_9BURK</name>
<dbReference type="Gene3D" id="2.40.50.140">
    <property type="entry name" value="Nucleic acid-binding proteins"/>
    <property type="match status" value="1"/>
</dbReference>
<dbReference type="PROSITE" id="PS50935">
    <property type="entry name" value="SSB"/>
    <property type="match status" value="1"/>
</dbReference>
<dbReference type="GO" id="GO:0003697">
    <property type="term" value="F:single-stranded DNA binding"/>
    <property type="evidence" value="ECO:0007669"/>
    <property type="project" value="InterPro"/>
</dbReference>
<dbReference type="InterPro" id="IPR000424">
    <property type="entry name" value="Primosome_PriB/ssb"/>
</dbReference>
<proteinExistence type="predicted"/>
<organism evidence="3 4">
    <name type="scientific">Ideonella aquatica</name>
    <dbReference type="NCBI Taxonomy" id="2824119"/>
    <lineage>
        <taxon>Bacteria</taxon>
        <taxon>Pseudomonadati</taxon>
        <taxon>Pseudomonadota</taxon>
        <taxon>Betaproteobacteria</taxon>
        <taxon>Burkholderiales</taxon>
        <taxon>Sphaerotilaceae</taxon>
        <taxon>Ideonella</taxon>
    </lineage>
</organism>
<evidence type="ECO:0000313" key="4">
    <source>
        <dbReference type="Proteomes" id="UP000678374"/>
    </source>
</evidence>
<dbReference type="CDD" id="cd04496">
    <property type="entry name" value="SSB_OBF"/>
    <property type="match status" value="1"/>
</dbReference>
<dbReference type="Proteomes" id="UP000678374">
    <property type="component" value="Unassembled WGS sequence"/>
</dbReference>
<dbReference type="InterPro" id="IPR012340">
    <property type="entry name" value="NA-bd_OB-fold"/>
</dbReference>
<dbReference type="PIRSF" id="PIRSF002070">
    <property type="entry name" value="SSB"/>
    <property type="match status" value="1"/>
</dbReference>
<sequence>MSIESIVRGNLTKDPEAREVKVNGESRRVVDIRIFSDEYRREGEQLIQDDDRCVGVDVTLWSERLGEQVMAHLRKGSRVEAKGAMYLHRYKDRETGEPRAGLQMNADSVTLVLARIESIAFAPSRRTQEAEEAAAG</sequence>
<keyword evidence="4" id="KW-1185">Reference proteome</keyword>
<dbReference type="Pfam" id="PF00436">
    <property type="entry name" value="SSB"/>
    <property type="match status" value="1"/>
</dbReference>
<dbReference type="GO" id="GO:0006260">
    <property type="term" value="P:DNA replication"/>
    <property type="evidence" value="ECO:0007669"/>
    <property type="project" value="InterPro"/>
</dbReference>
<protein>
    <recommendedName>
        <fullName evidence="2">Single-stranded DNA-binding protein</fullName>
    </recommendedName>
</protein>
<evidence type="ECO:0000256" key="2">
    <source>
        <dbReference type="PIRNR" id="PIRNR002070"/>
    </source>
</evidence>
<accession>A0A941BL03</accession>
<dbReference type="SUPFAM" id="SSF50249">
    <property type="entry name" value="Nucleic acid-binding proteins"/>
    <property type="match status" value="1"/>
</dbReference>
<comment type="caution">
    <text evidence="3">The sequence shown here is derived from an EMBL/GenBank/DDBJ whole genome shotgun (WGS) entry which is preliminary data.</text>
</comment>
<gene>
    <name evidence="3" type="ORF">KAK06_15960</name>
</gene>
<dbReference type="AlphaFoldDB" id="A0A941BL03"/>
<dbReference type="InterPro" id="IPR011344">
    <property type="entry name" value="ssDNA-bd"/>
</dbReference>
<evidence type="ECO:0000313" key="3">
    <source>
        <dbReference type="EMBL" id="MBQ0960448.1"/>
    </source>
</evidence>
<reference evidence="3" key="1">
    <citation type="submission" date="2021-04" db="EMBL/GenBank/DDBJ databases">
        <title>The genome sequence of Ideonella sp. 4Y11.</title>
        <authorList>
            <person name="Liu Y."/>
        </authorList>
    </citation>
    <scope>NUCLEOTIDE SEQUENCE</scope>
    <source>
        <strain evidence="3">4Y11</strain>
    </source>
</reference>
<keyword evidence="1 2" id="KW-0238">DNA-binding</keyword>
<evidence type="ECO:0000256" key="1">
    <source>
        <dbReference type="ARBA" id="ARBA00023125"/>
    </source>
</evidence>
<dbReference type="EMBL" id="JAGQDE010000014">
    <property type="protein sequence ID" value="MBQ0960448.1"/>
    <property type="molecule type" value="Genomic_DNA"/>
</dbReference>
<dbReference type="RefSeq" id="WP_210803117.1">
    <property type="nucleotide sequence ID" value="NZ_JAGQDE010000014.1"/>
</dbReference>